<gene>
    <name evidence="1" type="ORF">BOLC4T25004H</name>
</gene>
<accession>A0A3P6BUS8</accession>
<name>A0A3P6BUS8_BRAOL</name>
<reference evidence="1" key="1">
    <citation type="submission" date="2018-11" db="EMBL/GenBank/DDBJ databases">
        <authorList>
            <consortium name="Genoscope - CEA"/>
            <person name="William W."/>
        </authorList>
    </citation>
    <scope>NUCLEOTIDE SEQUENCE</scope>
</reference>
<proteinExistence type="predicted"/>
<evidence type="ECO:0000313" key="1">
    <source>
        <dbReference type="EMBL" id="VDD09553.1"/>
    </source>
</evidence>
<dbReference type="AlphaFoldDB" id="A0A3P6BUS8"/>
<dbReference type="EMBL" id="LR031873">
    <property type="protein sequence ID" value="VDD09553.1"/>
    <property type="molecule type" value="Genomic_DNA"/>
</dbReference>
<protein>
    <submittedName>
        <fullName evidence="1">Uncharacterized protein</fullName>
    </submittedName>
</protein>
<organism evidence="1">
    <name type="scientific">Brassica oleracea</name>
    <name type="common">Wild cabbage</name>
    <dbReference type="NCBI Taxonomy" id="3712"/>
    <lineage>
        <taxon>Eukaryota</taxon>
        <taxon>Viridiplantae</taxon>
        <taxon>Streptophyta</taxon>
        <taxon>Embryophyta</taxon>
        <taxon>Tracheophyta</taxon>
        <taxon>Spermatophyta</taxon>
        <taxon>Magnoliopsida</taxon>
        <taxon>eudicotyledons</taxon>
        <taxon>Gunneridae</taxon>
        <taxon>Pentapetalae</taxon>
        <taxon>rosids</taxon>
        <taxon>malvids</taxon>
        <taxon>Brassicales</taxon>
        <taxon>Brassicaceae</taxon>
        <taxon>Brassiceae</taxon>
        <taxon>Brassica</taxon>
    </lineage>
</organism>
<sequence>MVLVVFNHVDEAGLDLKLLLATGGPLMPNLFPFMLG</sequence>